<evidence type="ECO:0000256" key="4">
    <source>
        <dbReference type="ARBA" id="ARBA00022452"/>
    </source>
</evidence>
<keyword evidence="9" id="KW-0406">Ion transport</keyword>
<keyword evidence="4" id="KW-1134">Transmembrane beta strand</keyword>
<feature type="domain" description="SLBB" evidence="16">
    <location>
        <begin position="172"/>
        <end position="249"/>
    </location>
</feature>
<keyword evidence="3" id="KW-0813">Transport</keyword>
<dbReference type="Gene3D" id="3.30.1950.10">
    <property type="entry name" value="wza like domain"/>
    <property type="match status" value="1"/>
</dbReference>
<proteinExistence type="inferred from homology"/>
<comment type="similarity">
    <text evidence="2">Belongs to the BexD/CtrA/VexA family.</text>
</comment>
<dbReference type="PANTHER" id="PTHR33619">
    <property type="entry name" value="POLYSACCHARIDE EXPORT PROTEIN GFCE-RELATED"/>
    <property type="match status" value="1"/>
</dbReference>
<dbReference type="GO" id="GO:0015288">
    <property type="term" value="F:porin activity"/>
    <property type="evidence" value="ECO:0007669"/>
    <property type="project" value="UniProtKB-KW"/>
</dbReference>
<dbReference type="AlphaFoldDB" id="A0A1I2IM17"/>
<dbReference type="GO" id="GO:0046930">
    <property type="term" value="C:pore complex"/>
    <property type="evidence" value="ECO:0007669"/>
    <property type="project" value="UniProtKB-KW"/>
</dbReference>
<keyword evidence="5" id="KW-0762">Sugar transport</keyword>
<accession>A0A1I2IM17</accession>
<evidence type="ECO:0000256" key="13">
    <source>
        <dbReference type="ARBA" id="ARBA00023237"/>
    </source>
</evidence>
<dbReference type="InterPro" id="IPR049712">
    <property type="entry name" value="Poly_export"/>
</dbReference>
<keyword evidence="8" id="KW-0625">Polysaccharide transport</keyword>
<evidence type="ECO:0000256" key="5">
    <source>
        <dbReference type="ARBA" id="ARBA00022597"/>
    </source>
</evidence>
<evidence type="ECO:0000259" key="15">
    <source>
        <dbReference type="Pfam" id="PF02563"/>
    </source>
</evidence>
<keyword evidence="7" id="KW-0732">Signal</keyword>
<evidence type="ECO:0000256" key="10">
    <source>
        <dbReference type="ARBA" id="ARBA00023114"/>
    </source>
</evidence>
<evidence type="ECO:0000256" key="7">
    <source>
        <dbReference type="ARBA" id="ARBA00022729"/>
    </source>
</evidence>
<dbReference type="GO" id="GO:0015159">
    <property type="term" value="F:polysaccharide transmembrane transporter activity"/>
    <property type="evidence" value="ECO:0007669"/>
    <property type="project" value="InterPro"/>
</dbReference>
<dbReference type="Proteomes" id="UP000199771">
    <property type="component" value="Unassembled WGS sequence"/>
</dbReference>
<evidence type="ECO:0000256" key="1">
    <source>
        <dbReference type="ARBA" id="ARBA00004571"/>
    </source>
</evidence>
<feature type="domain" description="Polysaccharide export protein N-terminal" evidence="15">
    <location>
        <begin position="80"/>
        <end position="166"/>
    </location>
</feature>
<dbReference type="Pfam" id="PF02563">
    <property type="entry name" value="Poly_export"/>
    <property type="match status" value="1"/>
</dbReference>
<keyword evidence="12" id="KW-0564">Palmitate</keyword>
<dbReference type="GO" id="GO:0009279">
    <property type="term" value="C:cell outer membrane"/>
    <property type="evidence" value="ECO:0007669"/>
    <property type="project" value="UniProtKB-SubCell"/>
</dbReference>
<sequence>MRGVPSFFEAFRSTLRLLATSMLAVLISGCAGMVQRFDEPASANQIPFTVEPVTPALVASLAQQPPAIPEIPPGTPQLSEYVYRIGPGDVLSIFLNQSLFADTRTNSVALVDRVAESTYVVDSDGRVFLPLHGPLRVAGLTPGEAYTAVRDALARFINQPQVNLRVSEYRSQRVAVAGEVEKPGFFPITDRPMTITEAVITAGVKPEGDLRRVVLKRGEIDYPVDVFQLLQSPDFGQRWVLKDGDVVFVPRNINKVYVLGEAPNRTEFIDPYTTSLAQILVPSDQRGTAVLAGANYLQAGTARPGSIFVIRADGNQARVFHLNGKSPESFILADRFQLASGDIVYVSTREVTRFNRFIAQILPSLTSLVAPVFVIDRLDQVFSND</sequence>
<gene>
    <name evidence="17" type="ORF">SAMN04488120_10440</name>
</gene>
<dbReference type="EMBL" id="FOOC01000004">
    <property type="protein sequence ID" value="SFF42730.1"/>
    <property type="molecule type" value="Genomic_DNA"/>
</dbReference>
<evidence type="ECO:0000313" key="18">
    <source>
        <dbReference type="Proteomes" id="UP000199771"/>
    </source>
</evidence>
<dbReference type="InterPro" id="IPR003715">
    <property type="entry name" value="Poly_export_N"/>
</dbReference>
<evidence type="ECO:0000256" key="3">
    <source>
        <dbReference type="ARBA" id="ARBA00022448"/>
    </source>
</evidence>
<protein>
    <submittedName>
        <fullName evidence="17">Polysaccharide export outer membrane protein</fullName>
    </submittedName>
</protein>
<dbReference type="PANTHER" id="PTHR33619:SF3">
    <property type="entry name" value="POLYSACCHARIDE EXPORT PROTEIN GFCE-RELATED"/>
    <property type="match status" value="1"/>
</dbReference>
<keyword evidence="10" id="KW-0626">Porin</keyword>
<evidence type="ECO:0000256" key="11">
    <source>
        <dbReference type="ARBA" id="ARBA00023136"/>
    </source>
</evidence>
<name>A0A1I2IM17_9GAMM</name>
<evidence type="ECO:0000313" key="17">
    <source>
        <dbReference type="EMBL" id="SFF42730.1"/>
    </source>
</evidence>
<evidence type="ECO:0000256" key="9">
    <source>
        <dbReference type="ARBA" id="ARBA00023065"/>
    </source>
</evidence>
<dbReference type="PROSITE" id="PS51257">
    <property type="entry name" value="PROKAR_LIPOPROTEIN"/>
    <property type="match status" value="1"/>
</dbReference>
<keyword evidence="18" id="KW-1185">Reference proteome</keyword>
<dbReference type="InterPro" id="IPR054765">
    <property type="entry name" value="SLBB_dom"/>
</dbReference>
<reference evidence="17 18" key="1">
    <citation type="submission" date="2016-10" db="EMBL/GenBank/DDBJ databases">
        <authorList>
            <person name="de Groot N.N."/>
        </authorList>
    </citation>
    <scope>NUCLEOTIDE SEQUENCE [LARGE SCALE GENOMIC DNA]</scope>
    <source>
        <strain evidence="17 18">DSM 23609</strain>
    </source>
</reference>
<evidence type="ECO:0000256" key="12">
    <source>
        <dbReference type="ARBA" id="ARBA00023139"/>
    </source>
</evidence>
<comment type="subcellular location">
    <subcellularLocation>
        <location evidence="1">Cell outer membrane</location>
        <topology evidence="1">Multi-pass membrane protein</topology>
    </subcellularLocation>
</comment>
<dbReference type="STRING" id="1076937.SAMN04488120_10440"/>
<evidence type="ECO:0000256" key="6">
    <source>
        <dbReference type="ARBA" id="ARBA00022692"/>
    </source>
</evidence>
<evidence type="ECO:0000256" key="8">
    <source>
        <dbReference type="ARBA" id="ARBA00023047"/>
    </source>
</evidence>
<organism evidence="17 18">
    <name type="scientific">Fontimonas thermophila</name>
    <dbReference type="NCBI Taxonomy" id="1076937"/>
    <lineage>
        <taxon>Bacteria</taxon>
        <taxon>Pseudomonadati</taxon>
        <taxon>Pseudomonadota</taxon>
        <taxon>Gammaproteobacteria</taxon>
        <taxon>Nevskiales</taxon>
        <taxon>Nevskiaceae</taxon>
        <taxon>Fontimonas</taxon>
    </lineage>
</organism>
<dbReference type="GO" id="GO:0006811">
    <property type="term" value="P:monoatomic ion transport"/>
    <property type="evidence" value="ECO:0007669"/>
    <property type="project" value="UniProtKB-KW"/>
</dbReference>
<evidence type="ECO:0000259" key="16">
    <source>
        <dbReference type="Pfam" id="PF22461"/>
    </source>
</evidence>
<dbReference type="Pfam" id="PF22461">
    <property type="entry name" value="SLBB_2"/>
    <property type="match status" value="1"/>
</dbReference>
<evidence type="ECO:0000256" key="2">
    <source>
        <dbReference type="ARBA" id="ARBA00009450"/>
    </source>
</evidence>
<keyword evidence="13" id="KW-0998">Cell outer membrane</keyword>
<dbReference type="Gene3D" id="3.10.560.10">
    <property type="entry name" value="Outer membrane lipoprotein wza domain like"/>
    <property type="match status" value="2"/>
</dbReference>
<keyword evidence="6" id="KW-0812">Transmembrane</keyword>
<keyword evidence="11" id="KW-0472">Membrane</keyword>
<keyword evidence="14" id="KW-0449">Lipoprotein</keyword>
<evidence type="ECO:0000256" key="14">
    <source>
        <dbReference type="ARBA" id="ARBA00023288"/>
    </source>
</evidence>